<dbReference type="EMBL" id="BMKI01000007">
    <property type="protein sequence ID" value="GGC97615.1"/>
    <property type="molecule type" value="Genomic_DNA"/>
</dbReference>
<proteinExistence type="predicted"/>
<evidence type="ECO:0000313" key="2">
    <source>
        <dbReference type="Proteomes" id="UP000630615"/>
    </source>
</evidence>
<comment type="caution">
    <text evidence="1">The sequence shown here is derived from an EMBL/GenBank/DDBJ whole genome shotgun (WGS) entry which is preliminary data.</text>
</comment>
<evidence type="ECO:0008006" key="3">
    <source>
        <dbReference type="Google" id="ProtNLM"/>
    </source>
</evidence>
<dbReference type="RefSeq" id="WP_088270710.1">
    <property type="nucleotide sequence ID" value="NZ_BMKI01000007.1"/>
</dbReference>
<organism evidence="1 2">
    <name type="scientific">Enterococcus wangshanyuanii</name>
    <dbReference type="NCBI Taxonomy" id="2005703"/>
    <lineage>
        <taxon>Bacteria</taxon>
        <taxon>Bacillati</taxon>
        <taxon>Bacillota</taxon>
        <taxon>Bacilli</taxon>
        <taxon>Lactobacillales</taxon>
        <taxon>Enterococcaceae</taxon>
        <taxon>Enterococcus</taxon>
    </lineage>
</organism>
<accession>A0ABQ1PHV9</accession>
<gene>
    <name evidence="1" type="ORF">GCM10011573_28940</name>
</gene>
<keyword evidence="2" id="KW-1185">Reference proteome</keyword>
<name>A0ABQ1PHV9_9ENTE</name>
<protein>
    <recommendedName>
        <fullName evidence="3">Flagellar FliJ protein</fullName>
    </recommendedName>
</protein>
<dbReference type="Proteomes" id="UP000630615">
    <property type="component" value="Unassembled WGS sequence"/>
</dbReference>
<reference evidence="2" key="1">
    <citation type="journal article" date="2019" name="Int. J. Syst. Evol. Microbiol.">
        <title>The Global Catalogue of Microorganisms (GCM) 10K type strain sequencing project: providing services to taxonomists for standard genome sequencing and annotation.</title>
        <authorList>
            <consortium name="The Broad Institute Genomics Platform"/>
            <consortium name="The Broad Institute Genome Sequencing Center for Infectious Disease"/>
            <person name="Wu L."/>
            <person name="Ma J."/>
        </authorList>
    </citation>
    <scope>NUCLEOTIDE SEQUENCE [LARGE SCALE GENOMIC DNA]</scope>
    <source>
        <strain evidence="2">CGMCC 1.15942</strain>
    </source>
</reference>
<sequence length="123" mass="14774">MDNDLIHLRMNVEEAEENLNVLKRKIADIPFVYEDCQKAIDRQKEIWERILHYSKGTDSEKQVYKKLDELEEKQREFAKVFSIADEEIESVLLNRKVVYENAEQLYEKNRKEDLNENNVRGVK</sequence>
<evidence type="ECO:0000313" key="1">
    <source>
        <dbReference type="EMBL" id="GGC97615.1"/>
    </source>
</evidence>